<dbReference type="Gene3D" id="1.20.120.20">
    <property type="entry name" value="Apolipoprotein"/>
    <property type="match status" value="1"/>
</dbReference>
<sequence length="419" mass="46464">MSAIQTSARAAIPRAARQLRTSRIPQQTRFQSTTAGPSNASSSRSSGGGAATSFASGMAGGAASVAIFYMIYSNSAAGKVHKAIGKTAAEANKTYEQAARKLQEKTPDADQAYRYVKEFCYSYVGWFPGGRQYVDTAFRDFETVREKHKDEADRLVNDAYRQFQGLAKSGLSLETARKAYDMLADLSKKLANLAGNSIGDLMDNHPKLKEQLGGNVDQLKQLGEQYGPEAKKQVDETWQQLADIFKTGFSVASVDKARKLIQEKTEQVRKLGDEAWKKGLEQAKPYLEKYPEAKKLLEENEDALKRGNTTELFKNLSAALEKKDLSGFEDYVKKTVDQAKSQGQQAGQSFGLDLDSYFQMIPSGGEVLPKLKQLKEVAEKHQEEGQKLLKETMDEVKQVLEKKSQRAQEIVDKAKKEAK</sequence>
<gene>
    <name evidence="3" type="ORF">PG986_015135</name>
</gene>
<dbReference type="GeneID" id="92084419"/>
<name>A0ABR1PS08_9PEZI</name>
<evidence type="ECO:0000256" key="2">
    <source>
        <dbReference type="SAM" id="MobiDB-lite"/>
    </source>
</evidence>
<feature type="coiled-coil region" evidence="1">
    <location>
        <begin position="371"/>
        <end position="417"/>
    </location>
</feature>
<dbReference type="RefSeq" id="XP_066692446.1">
    <property type="nucleotide sequence ID" value="XM_066851357.1"/>
</dbReference>
<feature type="compositionally biased region" description="Low complexity" evidence="2">
    <location>
        <begin position="35"/>
        <end position="51"/>
    </location>
</feature>
<keyword evidence="4" id="KW-1185">Reference proteome</keyword>
<organism evidence="3 4">
    <name type="scientific">Apiospora aurea</name>
    <dbReference type="NCBI Taxonomy" id="335848"/>
    <lineage>
        <taxon>Eukaryota</taxon>
        <taxon>Fungi</taxon>
        <taxon>Dikarya</taxon>
        <taxon>Ascomycota</taxon>
        <taxon>Pezizomycotina</taxon>
        <taxon>Sordariomycetes</taxon>
        <taxon>Xylariomycetidae</taxon>
        <taxon>Amphisphaeriales</taxon>
        <taxon>Apiosporaceae</taxon>
        <taxon>Apiospora</taxon>
    </lineage>
</organism>
<keyword evidence="1" id="KW-0175">Coiled coil</keyword>
<evidence type="ECO:0000313" key="3">
    <source>
        <dbReference type="EMBL" id="KAK7936697.1"/>
    </source>
</evidence>
<evidence type="ECO:0000313" key="4">
    <source>
        <dbReference type="Proteomes" id="UP001391051"/>
    </source>
</evidence>
<accession>A0ABR1PS08</accession>
<dbReference type="Proteomes" id="UP001391051">
    <property type="component" value="Unassembled WGS sequence"/>
</dbReference>
<reference evidence="3 4" key="1">
    <citation type="submission" date="2023-01" db="EMBL/GenBank/DDBJ databases">
        <title>Analysis of 21 Apiospora genomes using comparative genomics revels a genus with tremendous synthesis potential of carbohydrate active enzymes and secondary metabolites.</title>
        <authorList>
            <person name="Sorensen T."/>
        </authorList>
    </citation>
    <scope>NUCLEOTIDE SEQUENCE [LARGE SCALE GENOMIC DNA]</scope>
    <source>
        <strain evidence="3 4">CBS 24483</strain>
    </source>
</reference>
<dbReference type="EMBL" id="JAQQWE010000011">
    <property type="protein sequence ID" value="KAK7936697.1"/>
    <property type="molecule type" value="Genomic_DNA"/>
</dbReference>
<evidence type="ECO:0000256" key="1">
    <source>
        <dbReference type="SAM" id="Coils"/>
    </source>
</evidence>
<feature type="region of interest" description="Disordered" evidence="2">
    <location>
        <begin position="1"/>
        <end position="51"/>
    </location>
</feature>
<feature type="compositionally biased region" description="Polar residues" evidence="2">
    <location>
        <begin position="19"/>
        <end position="34"/>
    </location>
</feature>
<proteinExistence type="predicted"/>
<protein>
    <submittedName>
        <fullName evidence="3">Uncharacterized protein</fullName>
    </submittedName>
</protein>
<comment type="caution">
    <text evidence="3">The sequence shown here is derived from an EMBL/GenBank/DDBJ whole genome shotgun (WGS) entry which is preliminary data.</text>
</comment>